<dbReference type="PANTHER" id="PTHR21528">
    <property type="entry name" value="DEHYDRODOLICHYL DIPHOSPHATE SYNTHASE COMPLEX SUBUNIT NUS1"/>
    <property type="match status" value="1"/>
</dbReference>
<evidence type="ECO:0000256" key="8">
    <source>
        <dbReference type="SAM" id="MobiDB-lite"/>
    </source>
</evidence>
<keyword evidence="6" id="KW-0460">Magnesium</keyword>
<evidence type="ECO:0000313" key="11">
    <source>
        <dbReference type="Proteomes" id="UP000722791"/>
    </source>
</evidence>
<keyword evidence="5" id="KW-0808">Transferase</keyword>
<evidence type="ECO:0000256" key="4">
    <source>
        <dbReference type="ARBA" id="ARBA00012596"/>
    </source>
</evidence>
<keyword evidence="12" id="KW-1185">Reference proteome</keyword>
<dbReference type="UniPathway" id="UPA00378"/>
<dbReference type="PANTHER" id="PTHR21528:SF0">
    <property type="entry name" value="DEHYDRODOLICHYL DIPHOSPHATE SYNTHASE COMPLEX SUBUNIT NUS1"/>
    <property type="match status" value="1"/>
</dbReference>
<dbReference type="Proteomes" id="UP000722791">
    <property type="component" value="Unassembled WGS sequence"/>
</dbReference>
<dbReference type="OrthoDB" id="537395at2759"/>
<protein>
    <recommendedName>
        <fullName evidence="4">ditrans,polycis-polyprenyl diphosphate synthase [(2E,6E)-farnesyldiphosphate specific]</fullName>
        <ecNumber evidence="4">2.5.1.87</ecNumber>
    </recommendedName>
</protein>
<evidence type="ECO:0000313" key="12">
    <source>
        <dbReference type="Proteomes" id="UP000747110"/>
    </source>
</evidence>
<evidence type="ECO:0000256" key="1">
    <source>
        <dbReference type="ARBA" id="ARBA00001946"/>
    </source>
</evidence>
<proteinExistence type="inferred from homology"/>
<dbReference type="GO" id="GO:1904423">
    <property type="term" value="C:dehydrodolichyl diphosphate synthase complex"/>
    <property type="evidence" value="ECO:0007669"/>
    <property type="project" value="InterPro"/>
</dbReference>
<reference evidence="10" key="1">
    <citation type="journal article" date="2021" name="Proc. Natl. Acad. Sci. U.S.A.">
        <title>Three genomes in the algal genus Volvox reveal the fate of a haploid sex-determining region after a transition to homothallism.</title>
        <authorList>
            <person name="Yamamoto K."/>
            <person name="Hamaji T."/>
            <person name="Kawai-Toyooka H."/>
            <person name="Matsuzaki R."/>
            <person name="Takahashi F."/>
            <person name="Nishimura Y."/>
            <person name="Kawachi M."/>
            <person name="Noguchi H."/>
            <person name="Minakuchi Y."/>
            <person name="Umen J.G."/>
            <person name="Toyoda A."/>
            <person name="Nozaki H."/>
        </authorList>
    </citation>
    <scope>NUCLEOTIDE SEQUENCE</scope>
    <source>
        <strain evidence="10">NIES-3785</strain>
        <strain evidence="9">NIES-3786</strain>
    </source>
</reference>
<comment type="similarity">
    <text evidence="3">Belongs to the UPP synthase family.</text>
</comment>
<dbReference type="Proteomes" id="UP000747110">
    <property type="component" value="Unassembled WGS sequence"/>
</dbReference>
<evidence type="ECO:0000256" key="6">
    <source>
        <dbReference type="ARBA" id="ARBA00022842"/>
    </source>
</evidence>
<dbReference type="EMBL" id="BNCQ01000008">
    <property type="protein sequence ID" value="GIM01003.1"/>
    <property type="molecule type" value="Genomic_DNA"/>
</dbReference>
<feature type="compositionally biased region" description="Basic and acidic residues" evidence="8">
    <location>
        <begin position="375"/>
        <end position="390"/>
    </location>
</feature>
<dbReference type="GO" id="GO:0045547">
    <property type="term" value="F:ditrans,polycis-polyprenyl diphosphate synthase [(2E,6E)-farnesyl diphosphate specific] activity"/>
    <property type="evidence" value="ECO:0007669"/>
    <property type="project" value="UniProtKB-EC"/>
</dbReference>
<feature type="region of interest" description="Disordered" evidence="8">
    <location>
        <begin position="375"/>
        <end position="411"/>
    </location>
</feature>
<name>A0A8J4LKZ4_9CHLO</name>
<accession>A0A8J4LKZ4</accession>
<comment type="caution">
    <text evidence="10">The sequence shown here is derived from an EMBL/GenBank/DDBJ whole genome shotgun (WGS) entry which is preliminary data.</text>
</comment>
<evidence type="ECO:0000256" key="3">
    <source>
        <dbReference type="ARBA" id="ARBA00005432"/>
    </source>
</evidence>
<sequence>MLRLCVRAKFILTSDQVNVEHSMLPTVFFRAIFSWLQAISQWLFGKSIFPSAHAATPNLAYRGLRPNLPTAVAVIWAEEMMDDAAIKQLANIMQWCDHGALETFCLYDPSGALKLNVQQLKCELLDQKWVVQVGWRHEPLDQELLCKTCRAAQGHAMAVCSAAIGVHALNPRAEPVQLLQSPAVSSVLAAAIKVDPAEKQVKVAAPTSSCSQLHPSAATVGDGCVIGLKPSSCSVAGCGTLPHGCNPGAGSSGMAEATATASSPECEAGSAAPCISFAYGLGGGCCREGCEKALGKSGVRVAARWEHPFAVAKAEGPSKCGTDAVKSEDCDKGECSRLRLDTAANAVAKDPGMQRQGAGTEAIGVVHGCLQDCSGPHKESDQIGDARNDPRITSGTDGQPPGCPAQSSSLANRPCGRRAQAHLLSAEDGYAPVLSVARTGGVCSCCGAVILLKSGPYREGLSRLRSQMAELAGPAVLVQPELVLVVGPVLTLAGFPPLQVAASEILHLGPSRGLNRARVDAALAKFLRTEQRFGS</sequence>
<evidence type="ECO:0000313" key="9">
    <source>
        <dbReference type="EMBL" id="GIL76304.1"/>
    </source>
</evidence>
<dbReference type="AlphaFoldDB" id="A0A8J4LKZ4"/>
<comment type="cofactor">
    <cofactor evidence="1">
        <name>Mg(2+)</name>
        <dbReference type="ChEBI" id="CHEBI:18420"/>
    </cofactor>
</comment>
<evidence type="ECO:0000256" key="2">
    <source>
        <dbReference type="ARBA" id="ARBA00004922"/>
    </source>
</evidence>
<comment type="pathway">
    <text evidence="2">Protein modification; protein glycosylation.</text>
</comment>
<dbReference type="EMBL" id="BNCP01000008">
    <property type="protein sequence ID" value="GIL76304.1"/>
    <property type="molecule type" value="Genomic_DNA"/>
</dbReference>
<dbReference type="GO" id="GO:0005789">
    <property type="term" value="C:endoplasmic reticulum membrane"/>
    <property type="evidence" value="ECO:0007669"/>
    <property type="project" value="TreeGrafter"/>
</dbReference>
<comment type="catalytic activity">
    <reaction evidence="7">
        <text>n isopentenyl diphosphate + (2E,6E)-farnesyl diphosphate = a di-trans,poly-cis-polyprenyl diphosphate + n diphosphate</text>
        <dbReference type="Rhea" id="RHEA:53008"/>
        <dbReference type="Rhea" id="RHEA-COMP:19494"/>
        <dbReference type="ChEBI" id="CHEBI:33019"/>
        <dbReference type="ChEBI" id="CHEBI:128769"/>
        <dbReference type="ChEBI" id="CHEBI:136960"/>
        <dbReference type="ChEBI" id="CHEBI:175763"/>
        <dbReference type="EC" id="2.5.1.87"/>
    </reaction>
</comment>
<evidence type="ECO:0000256" key="5">
    <source>
        <dbReference type="ARBA" id="ARBA00022679"/>
    </source>
</evidence>
<dbReference type="EC" id="2.5.1.87" evidence="4"/>
<evidence type="ECO:0000313" key="10">
    <source>
        <dbReference type="EMBL" id="GIM01003.1"/>
    </source>
</evidence>
<organism evidence="10 11">
    <name type="scientific">Volvox reticuliferus</name>
    <dbReference type="NCBI Taxonomy" id="1737510"/>
    <lineage>
        <taxon>Eukaryota</taxon>
        <taxon>Viridiplantae</taxon>
        <taxon>Chlorophyta</taxon>
        <taxon>core chlorophytes</taxon>
        <taxon>Chlorophyceae</taxon>
        <taxon>CS clade</taxon>
        <taxon>Chlamydomonadales</taxon>
        <taxon>Volvocaceae</taxon>
        <taxon>Volvox</taxon>
    </lineage>
</organism>
<evidence type="ECO:0000256" key="7">
    <source>
        <dbReference type="ARBA" id="ARBA00047353"/>
    </source>
</evidence>
<gene>
    <name evidence="9" type="ORF">Vretifemale_5902</name>
    <name evidence="10" type="ORF">Vretimale_5829</name>
</gene>
<dbReference type="InterPro" id="IPR038887">
    <property type="entry name" value="Nus1/NgBR"/>
</dbReference>